<dbReference type="Pfam" id="PF10604">
    <property type="entry name" value="Polyketide_cyc2"/>
    <property type="match status" value="1"/>
</dbReference>
<dbReference type="EMBL" id="JAGIOF010000004">
    <property type="protein sequence ID" value="MBP2388744.1"/>
    <property type="molecule type" value="Genomic_DNA"/>
</dbReference>
<reference evidence="1 2" key="1">
    <citation type="submission" date="2021-03" db="EMBL/GenBank/DDBJ databases">
        <title>Sequencing the genomes of 1000 actinobacteria strains.</title>
        <authorList>
            <person name="Klenk H.-P."/>
        </authorList>
    </citation>
    <scope>NUCLEOTIDE SEQUENCE [LARGE SCALE GENOMIC DNA]</scope>
    <source>
        <strain evidence="1 2">DSM 15797</strain>
    </source>
</reference>
<evidence type="ECO:0000313" key="1">
    <source>
        <dbReference type="EMBL" id="MBP2388744.1"/>
    </source>
</evidence>
<organism evidence="1 2">
    <name type="scientific">Paeniglutamicibacter kerguelensis</name>
    <dbReference type="NCBI Taxonomy" id="254788"/>
    <lineage>
        <taxon>Bacteria</taxon>
        <taxon>Bacillati</taxon>
        <taxon>Actinomycetota</taxon>
        <taxon>Actinomycetes</taxon>
        <taxon>Micrococcales</taxon>
        <taxon>Micrococcaceae</taxon>
        <taxon>Paeniglutamicibacter</taxon>
    </lineage>
</organism>
<evidence type="ECO:0000313" key="2">
    <source>
        <dbReference type="Proteomes" id="UP001296993"/>
    </source>
</evidence>
<dbReference type="Gene3D" id="3.30.530.20">
    <property type="match status" value="1"/>
</dbReference>
<dbReference type="RefSeq" id="WP_210002579.1">
    <property type="nucleotide sequence ID" value="NZ_BAAAJY010000004.1"/>
</dbReference>
<dbReference type="Proteomes" id="UP001296993">
    <property type="component" value="Unassembled WGS sequence"/>
</dbReference>
<dbReference type="InterPro" id="IPR019587">
    <property type="entry name" value="Polyketide_cyclase/dehydratase"/>
</dbReference>
<dbReference type="SUPFAM" id="SSF55961">
    <property type="entry name" value="Bet v1-like"/>
    <property type="match status" value="1"/>
</dbReference>
<keyword evidence="2" id="KW-1185">Reference proteome</keyword>
<sequence length="143" mass="15565">MTRFQALDVQESIHVPATRVWFLLTDWVAAPKWMPGVDSMEAEQLTTIPGTVLDYRSGEHERQLVITELQDGQSITLATGSGDIRVLYSYELSEGSGQTTVRLLVSVEAAAELEDEVGELLAAIADSESGTLKALRIYAEAAP</sequence>
<dbReference type="InterPro" id="IPR023393">
    <property type="entry name" value="START-like_dom_sf"/>
</dbReference>
<protein>
    <submittedName>
        <fullName evidence="1">Uncharacterized protein YndB with AHSA1/START domain</fullName>
    </submittedName>
</protein>
<accession>A0ABS4XJW8</accession>
<name>A0ABS4XJW8_9MICC</name>
<comment type="caution">
    <text evidence="1">The sequence shown here is derived from an EMBL/GenBank/DDBJ whole genome shotgun (WGS) entry which is preliminary data.</text>
</comment>
<gene>
    <name evidence="1" type="ORF">JOF47_004317</name>
</gene>
<proteinExistence type="predicted"/>